<dbReference type="EMBL" id="JAZDDG010000005">
    <property type="protein sequence ID" value="MEE1976791.1"/>
    <property type="molecule type" value="Genomic_DNA"/>
</dbReference>
<protein>
    <submittedName>
        <fullName evidence="2">DUF6090 family protein</fullName>
    </submittedName>
</protein>
<reference evidence="2 3" key="1">
    <citation type="submission" date="2024-01" db="EMBL/GenBank/DDBJ databases">
        <title>Maribacter spp. originated from different algae showed divergent polysaccharides utilization ability.</title>
        <authorList>
            <person name="Wang H."/>
            <person name="Wu Y."/>
        </authorList>
    </citation>
    <scope>NUCLEOTIDE SEQUENCE [LARGE SCALE GENOMIC DNA]</scope>
    <source>
        <strain evidence="2 3">PR1</strain>
    </source>
</reference>
<sequence>MIKFFRKIRQQLLSENKFSKYLLYAIGEIILVVIGILIALQINNLNESLKSKKEEVNYLKNIMEDILSDSLYFQKSWFSKSGKKIAGLKKAKKYYLNGVIPNDTLTFINDIAYGGIFGIGKLTPNNRTYNELSSTGNISLISDQEIREQIVEYYLNLGFLSNYVSDLQSGYPHFINSYRVFNPKATDSINTDEIPKLLKMMRKDEFYPLINQELTYAYSILNRLEYSKKDASLLYQKIEDYLKNENSN</sequence>
<evidence type="ECO:0000313" key="3">
    <source>
        <dbReference type="Proteomes" id="UP001356308"/>
    </source>
</evidence>
<keyword evidence="1" id="KW-0812">Transmembrane</keyword>
<gene>
    <name evidence="2" type="ORF">V1I91_11965</name>
</gene>
<dbReference type="Pfam" id="PF19578">
    <property type="entry name" value="DUF6090"/>
    <property type="match status" value="1"/>
</dbReference>
<dbReference type="Proteomes" id="UP001356308">
    <property type="component" value="Unassembled WGS sequence"/>
</dbReference>
<name>A0ABU7IUZ7_9FLAO</name>
<keyword evidence="1" id="KW-1133">Transmembrane helix</keyword>
<keyword evidence="3" id="KW-1185">Reference proteome</keyword>
<organism evidence="2 3">
    <name type="scientific">Maribacter cobaltidurans</name>
    <dbReference type="NCBI Taxonomy" id="1178778"/>
    <lineage>
        <taxon>Bacteria</taxon>
        <taxon>Pseudomonadati</taxon>
        <taxon>Bacteroidota</taxon>
        <taxon>Flavobacteriia</taxon>
        <taxon>Flavobacteriales</taxon>
        <taxon>Flavobacteriaceae</taxon>
        <taxon>Maribacter</taxon>
    </lineage>
</organism>
<evidence type="ECO:0000256" key="1">
    <source>
        <dbReference type="SAM" id="Phobius"/>
    </source>
</evidence>
<accession>A0ABU7IUZ7</accession>
<dbReference type="InterPro" id="IPR045749">
    <property type="entry name" value="DUF6090"/>
</dbReference>
<evidence type="ECO:0000313" key="2">
    <source>
        <dbReference type="EMBL" id="MEE1976791.1"/>
    </source>
</evidence>
<feature type="transmembrane region" description="Helical" evidence="1">
    <location>
        <begin position="21"/>
        <end position="42"/>
    </location>
</feature>
<dbReference type="RefSeq" id="WP_272651484.1">
    <property type="nucleotide sequence ID" value="NZ_JAZDDG010000005.1"/>
</dbReference>
<keyword evidence="1" id="KW-0472">Membrane</keyword>
<proteinExistence type="predicted"/>
<comment type="caution">
    <text evidence="2">The sequence shown here is derived from an EMBL/GenBank/DDBJ whole genome shotgun (WGS) entry which is preliminary data.</text>
</comment>